<protein>
    <submittedName>
        <fullName evidence="6">Tyrosine-type recombinase/integrase</fullName>
    </submittedName>
</protein>
<sequence length="393" mass="43751">MGKLTAKAVQALGPGRHHDGDCLLLEVRKTGSRSWLARVRHNGKRRDIGLGSASVISLAKARERCREVRLAIAEGRDPLTLWKPSPPMARFFNEVALEFIEQREISGKSRQQAISRLEKYAFPSLGKLQVQSVDADNIAEALRPIWTTKPETAVRTRDLILRTLRFARPDGALLETTLARAITDRLPAQPRNKNFAAMPYTQVPEFMAKLTQKKTMGSLALQTVILTATRSGETRGATWREIDFKAGVWTVPAERMKMKRPHRIPLSPEAIAVLKAARVMPKADLKADSLVFPGATGKPLSDMTLTKILRDMKEPFTVHGMRSSFRDWAAEQMSMPGEIAEAALAHAVPNAVEAAYRRTTFFDKRREMMEAWGSFCDGSDGADVVPIRKGRGQ</sequence>
<evidence type="ECO:0000256" key="3">
    <source>
        <dbReference type="ARBA" id="ARBA00023125"/>
    </source>
</evidence>
<dbReference type="Pfam" id="PF13356">
    <property type="entry name" value="Arm-DNA-bind_3"/>
    <property type="match status" value="1"/>
</dbReference>
<dbReference type="SUPFAM" id="SSF56349">
    <property type="entry name" value="DNA breaking-rejoining enzymes"/>
    <property type="match status" value="1"/>
</dbReference>
<feature type="domain" description="Tyr recombinase" evidence="5">
    <location>
        <begin position="193"/>
        <end position="369"/>
    </location>
</feature>
<dbReference type="Gene3D" id="1.10.150.130">
    <property type="match status" value="1"/>
</dbReference>
<evidence type="ECO:0000256" key="4">
    <source>
        <dbReference type="ARBA" id="ARBA00023172"/>
    </source>
</evidence>
<dbReference type="InterPro" id="IPR013762">
    <property type="entry name" value="Integrase-like_cat_sf"/>
</dbReference>
<dbReference type="Proteomes" id="UP000782554">
    <property type="component" value="Unassembled WGS sequence"/>
</dbReference>
<keyword evidence="7" id="KW-1185">Reference proteome</keyword>
<evidence type="ECO:0000259" key="5">
    <source>
        <dbReference type="PROSITE" id="PS51898"/>
    </source>
</evidence>
<dbReference type="InterPro" id="IPR025166">
    <property type="entry name" value="Integrase_DNA_bind_dom"/>
</dbReference>
<comment type="similarity">
    <text evidence="1">Belongs to the 'phage' integrase family.</text>
</comment>
<dbReference type="InterPro" id="IPR010998">
    <property type="entry name" value="Integrase_recombinase_N"/>
</dbReference>
<dbReference type="InterPro" id="IPR050808">
    <property type="entry name" value="Phage_Integrase"/>
</dbReference>
<evidence type="ECO:0000256" key="2">
    <source>
        <dbReference type="ARBA" id="ARBA00022908"/>
    </source>
</evidence>
<dbReference type="InterPro" id="IPR038488">
    <property type="entry name" value="Integrase_DNA-bd_sf"/>
</dbReference>
<gene>
    <name evidence="6" type="ORF">K3181_04305</name>
</gene>
<proteinExistence type="inferred from homology"/>
<dbReference type="InterPro" id="IPR053876">
    <property type="entry name" value="Phage_int_M"/>
</dbReference>
<comment type="caution">
    <text evidence="6">The sequence shown here is derived from an EMBL/GenBank/DDBJ whole genome shotgun (WGS) entry which is preliminary data.</text>
</comment>
<name>A0ABS7JSN9_9SPHN</name>
<evidence type="ECO:0000313" key="6">
    <source>
        <dbReference type="EMBL" id="MBX7500657.1"/>
    </source>
</evidence>
<dbReference type="PANTHER" id="PTHR30629:SF2">
    <property type="entry name" value="PROPHAGE INTEGRASE INTS-RELATED"/>
    <property type="match status" value="1"/>
</dbReference>
<keyword evidence="4" id="KW-0233">DNA recombination</keyword>
<keyword evidence="2" id="KW-0229">DNA integration</keyword>
<dbReference type="Gene3D" id="3.30.160.390">
    <property type="entry name" value="Integrase, DNA-binding domain"/>
    <property type="match status" value="1"/>
</dbReference>
<keyword evidence="3" id="KW-0238">DNA-binding</keyword>
<dbReference type="Pfam" id="PF22022">
    <property type="entry name" value="Phage_int_M"/>
    <property type="match status" value="1"/>
</dbReference>
<dbReference type="PANTHER" id="PTHR30629">
    <property type="entry name" value="PROPHAGE INTEGRASE"/>
    <property type="match status" value="1"/>
</dbReference>
<accession>A0ABS7JSN9</accession>
<reference evidence="6 7" key="1">
    <citation type="submission" date="2021-08" db="EMBL/GenBank/DDBJ databases">
        <title>Comparative Genomics Analysis of the Genus Qipengyuania Reveals Extensive Genetic Diversity and Metabolic Versatility, Including the Description of Fifteen Novel Species.</title>
        <authorList>
            <person name="Liu Y."/>
        </authorList>
    </citation>
    <scope>NUCLEOTIDE SEQUENCE [LARGE SCALE GENOMIC DNA]</scope>
    <source>
        <strain evidence="6 7">YG27</strain>
    </source>
</reference>
<dbReference type="PROSITE" id="PS51898">
    <property type="entry name" value="TYR_RECOMBINASE"/>
    <property type="match status" value="1"/>
</dbReference>
<dbReference type="EMBL" id="JAIGNU010000001">
    <property type="protein sequence ID" value="MBX7500657.1"/>
    <property type="molecule type" value="Genomic_DNA"/>
</dbReference>
<dbReference type="CDD" id="cd00801">
    <property type="entry name" value="INT_P4_C"/>
    <property type="match status" value="1"/>
</dbReference>
<dbReference type="InterPro" id="IPR011010">
    <property type="entry name" value="DNA_brk_join_enz"/>
</dbReference>
<evidence type="ECO:0000313" key="7">
    <source>
        <dbReference type="Proteomes" id="UP000782554"/>
    </source>
</evidence>
<organism evidence="6 7">
    <name type="scientific">Qipengyuania mesophila</name>
    <dbReference type="NCBI Taxonomy" id="2867246"/>
    <lineage>
        <taxon>Bacteria</taxon>
        <taxon>Pseudomonadati</taxon>
        <taxon>Pseudomonadota</taxon>
        <taxon>Alphaproteobacteria</taxon>
        <taxon>Sphingomonadales</taxon>
        <taxon>Erythrobacteraceae</taxon>
        <taxon>Qipengyuania</taxon>
    </lineage>
</organism>
<dbReference type="Pfam" id="PF00589">
    <property type="entry name" value="Phage_integrase"/>
    <property type="match status" value="1"/>
</dbReference>
<dbReference type="Gene3D" id="1.10.443.10">
    <property type="entry name" value="Intergrase catalytic core"/>
    <property type="match status" value="1"/>
</dbReference>
<evidence type="ECO:0000256" key="1">
    <source>
        <dbReference type="ARBA" id="ARBA00008857"/>
    </source>
</evidence>
<dbReference type="InterPro" id="IPR002104">
    <property type="entry name" value="Integrase_catalytic"/>
</dbReference>